<keyword evidence="4 8" id="KW-0560">Oxidoreductase</keyword>
<protein>
    <submittedName>
        <fullName evidence="9">Cytochrome P450</fullName>
    </submittedName>
</protein>
<dbReference type="Gene3D" id="1.10.630.10">
    <property type="entry name" value="Cytochrome P450"/>
    <property type="match status" value="1"/>
</dbReference>
<keyword evidence="5 7" id="KW-0408">Iron</keyword>
<evidence type="ECO:0000313" key="10">
    <source>
        <dbReference type="Proteomes" id="UP000076842"/>
    </source>
</evidence>
<dbReference type="STRING" id="1353952.A0A165CHV3"/>
<keyword evidence="7 8" id="KW-0349">Heme</keyword>
<name>A0A165CHV3_9BASI</name>
<dbReference type="Proteomes" id="UP000076842">
    <property type="component" value="Unassembled WGS sequence"/>
</dbReference>
<dbReference type="CDD" id="cd11041">
    <property type="entry name" value="CYP503A1-like"/>
    <property type="match status" value="1"/>
</dbReference>
<dbReference type="PANTHER" id="PTHR46206">
    <property type="entry name" value="CYTOCHROME P450"/>
    <property type="match status" value="1"/>
</dbReference>
<dbReference type="PANTHER" id="PTHR46206:SF1">
    <property type="entry name" value="P450, PUTATIVE (EUROFUNG)-RELATED"/>
    <property type="match status" value="1"/>
</dbReference>
<evidence type="ECO:0000313" key="9">
    <source>
        <dbReference type="EMBL" id="KZT50826.1"/>
    </source>
</evidence>
<keyword evidence="6 8" id="KW-0503">Monooxygenase</keyword>
<accession>A0A165CHV3</accession>
<keyword evidence="10" id="KW-1185">Reference proteome</keyword>
<evidence type="ECO:0000256" key="8">
    <source>
        <dbReference type="RuleBase" id="RU000461"/>
    </source>
</evidence>
<dbReference type="InterPro" id="IPR017972">
    <property type="entry name" value="Cyt_P450_CS"/>
</dbReference>
<sequence length="449" mass="51530">MTAFPRLMVEGHTQFKGKPFQMASFRSWIVYMSHEFHEDFRKARDDTFSFKEEVNEVAAIEYTIGRVASHDPWHYGVVRKQMTQNLGSKFPEIFEEISLAFGDELALPDNGEWKPIWASNLSTRVVCRASNRLFVGLPLCRNEEFMKISQGYTITVVMSGYLISVFPEFLKPLAARYLSAAPAATRAFEKFILPIIEERLGQEAKLGKAWEESKPFDFLQWMIDAATEEQKDPKELNQRLLNMNFAAMHTSAMSYTHALYWLAARPEFVAPLREEVELVVKEHGWTKDAVNAMYKVDSFLKETLRINPITANSMPRKIVRDVRLSDGTQLRAGTHVAINSWSVHRDPVLYPNPDEFDPFRFSRKVEEGENPVRYAFATASSDFLLWGGGEHVCAGRFFASQELKTMLAYTVLNYDVKMPVEGVRPADRWYGEGCVPDSKASVLFRKRRD</sequence>
<dbReference type="OrthoDB" id="1844152at2759"/>
<feature type="binding site" description="axial binding residue" evidence="7">
    <location>
        <position position="393"/>
    </location>
    <ligand>
        <name>heme</name>
        <dbReference type="ChEBI" id="CHEBI:30413"/>
    </ligand>
    <ligandPart>
        <name>Fe</name>
        <dbReference type="ChEBI" id="CHEBI:18248"/>
    </ligandPart>
</feature>
<dbReference type="GO" id="GO:0016705">
    <property type="term" value="F:oxidoreductase activity, acting on paired donors, with incorporation or reduction of molecular oxygen"/>
    <property type="evidence" value="ECO:0007669"/>
    <property type="project" value="InterPro"/>
</dbReference>
<dbReference type="InterPro" id="IPR036396">
    <property type="entry name" value="Cyt_P450_sf"/>
</dbReference>
<evidence type="ECO:0000256" key="7">
    <source>
        <dbReference type="PIRSR" id="PIRSR602401-1"/>
    </source>
</evidence>
<dbReference type="GO" id="GO:0004497">
    <property type="term" value="F:monooxygenase activity"/>
    <property type="evidence" value="ECO:0007669"/>
    <property type="project" value="UniProtKB-KW"/>
</dbReference>
<proteinExistence type="inferred from homology"/>
<gene>
    <name evidence="9" type="ORF">CALCODRAFT_488405</name>
</gene>
<dbReference type="Pfam" id="PF00067">
    <property type="entry name" value="p450"/>
    <property type="match status" value="1"/>
</dbReference>
<dbReference type="EMBL" id="KV424142">
    <property type="protein sequence ID" value="KZT50826.1"/>
    <property type="molecule type" value="Genomic_DNA"/>
</dbReference>
<dbReference type="InterPro" id="IPR001128">
    <property type="entry name" value="Cyt_P450"/>
</dbReference>
<evidence type="ECO:0000256" key="6">
    <source>
        <dbReference type="ARBA" id="ARBA00023033"/>
    </source>
</evidence>
<evidence type="ECO:0000256" key="1">
    <source>
        <dbReference type="ARBA" id="ARBA00001971"/>
    </source>
</evidence>
<organism evidence="9 10">
    <name type="scientific">Calocera cornea HHB12733</name>
    <dbReference type="NCBI Taxonomy" id="1353952"/>
    <lineage>
        <taxon>Eukaryota</taxon>
        <taxon>Fungi</taxon>
        <taxon>Dikarya</taxon>
        <taxon>Basidiomycota</taxon>
        <taxon>Agaricomycotina</taxon>
        <taxon>Dacrymycetes</taxon>
        <taxon>Dacrymycetales</taxon>
        <taxon>Dacrymycetaceae</taxon>
        <taxon>Calocera</taxon>
    </lineage>
</organism>
<keyword evidence="3 7" id="KW-0479">Metal-binding</keyword>
<dbReference type="PRINTS" id="PR00463">
    <property type="entry name" value="EP450I"/>
</dbReference>
<dbReference type="SUPFAM" id="SSF48264">
    <property type="entry name" value="Cytochrome P450"/>
    <property type="match status" value="1"/>
</dbReference>
<dbReference type="GO" id="GO:0020037">
    <property type="term" value="F:heme binding"/>
    <property type="evidence" value="ECO:0007669"/>
    <property type="project" value="InterPro"/>
</dbReference>
<dbReference type="AlphaFoldDB" id="A0A165CHV3"/>
<dbReference type="InterPro" id="IPR002401">
    <property type="entry name" value="Cyt_P450_E_grp-I"/>
</dbReference>
<comment type="cofactor">
    <cofactor evidence="1 7">
        <name>heme</name>
        <dbReference type="ChEBI" id="CHEBI:30413"/>
    </cofactor>
</comment>
<evidence type="ECO:0000256" key="2">
    <source>
        <dbReference type="ARBA" id="ARBA00010617"/>
    </source>
</evidence>
<dbReference type="GO" id="GO:0005506">
    <property type="term" value="F:iron ion binding"/>
    <property type="evidence" value="ECO:0007669"/>
    <property type="project" value="InterPro"/>
</dbReference>
<reference evidence="9 10" key="1">
    <citation type="journal article" date="2016" name="Mol. Biol. Evol.">
        <title>Comparative Genomics of Early-Diverging Mushroom-Forming Fungi Provides Insights into the Origins of Lignocellulose Decay Capabilities.</title>
        <authorList>
            <person name="Nagy L.G."/>
            <person name="Riley R."/>
            <person name="Tritt A."/>
            <person name="Adam C."/>
            <person name="Daum C."/>
            <person name="Floudas D."/>
            <person name="Sun H."/>
            <person name="Yadav J.S."/>
            <person name="Pangilinan J."/>
            <person name="Larsson K.H."/>
            <person name="Matsuura K."/>
            <person name="Barry K."/>
            <person name="Labutti K."/>
            <person name="Kuo R."/>
            <person name="Ohm R.A."/>
            <person name="Bhattacharya S.S."/>
            <person name="Shirouzu T."/>
            <person name="Yoshinaga Y."/>
            <person name="Martin F.M."/>
            <person name="Grigoriev I.V."/>
            <person name="Hibbett D.S."/>
        </authorList>
    </citation>
    <scope>NUCLEOTIDE SEQUENCE [LARGE SCALE GENOMIC DNA]</scope>
    <source>
        <strain evidence="9 10">HHB12733</strain>
    </source>
</reference>
<evidence type="ECO:0000256" key="4">
    <source>
        <dbReference type="ARBA" id="ARBA00023002"/>
    </source>
</evidence>
<comment type="similarity">
    <text evidence="2 8">Belongs to the cytochrome P450 family.</text>
</comment>
<evidence type="ECO:0000256" key="3">
    <source>
        <dbReference type="ARBA" id="ARBA00022723"/>
    </source>
</evidence>
<evidence type="ECO:0000256" key="5">
    <source>
        <dbReference type="ARBA" id="ARBA00023004"/>
    </source>
</evidence>
<dbReference type="PROSITE" id="PS00086">
    <property type="entry name" value="CYTOCHROME_P450"/>
    <property type="match status" value="1"/>
</dbReference>
<dbReference type="InParanoid" id="A0A165CHV3"/>